<dbReference type="Pfam" id="PF18705">
    <property type="entry name" value="DUF5643"/>
    <property type="match status" value="1"/>
</dbReference>
<dbReference type="InterPro" id="IPR040680">
    <property type="entry name" value="DUF5643"/>
</dbReference>
<dbReference type="Proteomes" id="UP000711047">
    <property type="component" value="Unassembled WGS sequence"/>
</dbReference>
<dbReference type="Pfam" id="PF13786">
    <property type="entry name" value="DUF4179"/>
    <property type="match status" value="1"/>
</dbReference>
<feature type="transmembrane region" description="Helical" evidence="1">
    <location>
        <begin position="62"/>
        <end position="86"/>
    </location>
</feature>
<protein>
    <submittedName>
        <fullName evidence="4">DUF4179 domain-containing protein</fullName>
    </submittedName>
</protein>
<dbReference type="EMBL" id="JABMKX010000001">
    <property type="protein sequence ID" value="NQX43921.1"/>
    <property type="molecule type" value="Genomic_DNA"/>
</dbReference>
<keyword evidence="1" id="KW-0812">Transmembrane</keyword>
<accession>A0ABX2DJB4</accession>
<comment type="caution">
    <text evidence="4">The sequence shown here is derived from an EMBL/GenBank/DDBJ whole genome shotgun (WGS) entry which is preliminary data.</text>
</comment>
<feature type="domain" description="DUF4179" evidence="2">
    <location>
        <begin position="65"/>
        <end position="151"/>
    </location>
</feature>
<gene>
    <name evidence="4" type="ORF">HQN87_01145</name>
</gene>
<dbReference type="RefSeq" id="WP_173126465.1">
    <property type="nucleotide sequence ID" value="NZ_JABMKX010000001.1"/>
</dbReference>
<name>A0ABX2DJB4_9BACL</name>
<evidence type="ECO:0000259" key="2">
    <source>
        <dbReference type="Pfam" id="PF13786"/>
    </source>
</evidence>
<dbReference type="InterPro" id="IPR025436">
    <property type="entry name" value="DUF4179"/>
</dbReference>
<sequence>MSQQPLENRLAGLKEESLPELPEAVHARMEDTYRMIIERNEVSLEETPEHQETLRRKRMPRWLTRLMISAASVAAGLVIIVSLGFISPAMAETLKQLPFMESVFRLVGDAGLQKANEAGLTTNVQQSVTQDGTTISVSEQMYDGSRLSLVLTRAQAADGQNTEAWWDLINRRGQPPGGINNIEFVVNGKTVNTGYGLAAGGAGAPESIIVTALDGANLQIPEQFDLTLLVLIDGMDQPFRFEFPVSKNTLGDLVLVPGEVKVHDHIHLRYTRLELSQTSTRLLTEIKGDPGGDTKAIEEAIPDKYKQDGLFTIWFELRDEQGQEAVMLGGSGTGDGDTLSSSSVFEPFEKRPESIIIKPYVWKDRHKLYIPELEVTVPVK</sequence>
<evidence type="ECO:0000313" key="5">
    <source>
        <dbReference type="Proteomes" id="UP000711047"/>
    </source>
</evidence>
<evidence type="ECO:0000256" key="1">
    <source>
        <dbReference type="SAM" id="Phobius"/>
    </source>
</evidence>
<organism evidence="4 5">
    <name type="scientific">Paenibacillus tritici</name>
    <dbReference type="NCBI Taxonomy" id="1873425"/>
    <lineage>
        <taxon>Bacteria</taxon>
        <taxon>Bacillati</taxon>
        <taxon>Bacillota</taxon>
        <taxon>Bacilli</taxon>
        <taxon>Bacillales</taxon>
        <taxon>Paenibacillaceae</taxon>
        <taxon>Paenibacillus</taxon>
    </lineage>
</organism>
<proteinExistence type="predicted"/>
<keyword evidence="1" id="KW-1133">Transmembrane helix</keyword>
<evidence type="ECO:0000259" key="3">
    <source>
        <dbReference type="Pfam" id="PF18705"/>
    </source>
</evidence>
<keyword evidence="5" id="KW-1185">Reference proteome</keyword>
<evidence type="ECO:0000313" key="4">
    <source>
        <dbReference type="EMBL" id="NQX43921.1"/>
    </source>
</evidence>
<dbReference type="Gene3D" id="2.60.40.1630">
    <property type="entry name" value="bacillus anthracis domain"/>
    <property type="match status" value="1"/>
</dbReference>
<keyword evidence="1" id="KW-0472">Membrane</keyword>
<feature type="domain" description="DUF5643" evidence="3">
    <location>
        <begin position="260"/>
        <end position="375"/>
    </location>
</feature>
<reference evidence="4 5" key="1">
    <citation type="submission" date="2020-05" db="EMBL/GenBank/DDBJ databases">
        <title>Paenibacillus glebae, sp. nov., Paenibacillus humi sp. nov., Paenibacillus pedi sp. nov., Paenibacillus terrestris sp. nov. and Paenibacillus terricola sp. nov., isolated from a forest top soil sample.</title>
        <authorList>
            <person name="Qi S."/>
            <person name="Carlier A."/>
            <person name="Cnockaert M."/>
            <person name="Vandamme P."/>
        </authorList>
    </citation>
    <scope>NUCLEOTIDE SEQUENCE [LARGE SCALE GENOMIC DNA]</scope>
    <source>
        <strain evidence="4 5">LMG 29502</strain>
    </source>
</reference>